<feature type="compositionally biased region" description="Low complexity" evidence="1">
    <location>
        <begin position="1066"/>
        <end position="1081"/>
    </location>
</feature>
<proteinExistence type="predicted"/>
<dbReference type="EMBL" id="VCGU01000004">
    <property type="protein sequence ID" value="TRY76241.1"/>
    <property type="molecule type" value="Genomic_DNA"/>
</dbReference>
<keyword evidence="2" id="KW-1133">Transmembrane helix</keyword>
<evidence type="ECO:0000256" key="1">
    <source>
        <dbReference type="SAM" id="MobiDB-lite"/>
    </source>
</evidence>
<feature type="region of interest" description="Disordered" evidence="1">
    <location>
        <begin position="399"/>
        <end position="420"/>
    </location>
</feature>
<dbReference type="InterPro" id="IPR002035">
    <property type="entry name" value="VWF_A"/>
</dbReference>
<dbReference type="InterPro" id="IPR036465">
    <property type="entry name" value="vWFA_dom_sf"/>
</dbReference>
<feature type="compositionally biased region" description="Low complexity" evidence="1">
    <location>
        <begin position="1275"/>
        <end position="1295"/>
    </location>
</feature>
<feature type="compositionally biased region" description="Polar residues" evidence="1">
    <location>
        <begin position="1218"/>
        <end position="1243"/>
    </location>
</feature>
<comment type="caution">
    <text evidence="4">The sequence shown here is derived from an EMBL/GenBank/DDBJ whole genome shotgun (WGS) entry which is preliminary data.</text>
</comment>
<feature type="compositionally biased region" description="Low complexity" evidence="1">
    <location>
        <begin position="404"/>
        <end position="416"/>
    </location>
</feature>
<dbReference type="Gene3D" id="3.40.50.410">
    <property type="entry name" value="von Willebrand factor, type A domain"/>
    <property type="match status" value="1"/>
</dbReference>
<dbReference type="SUPFAM" id="SSF53300">
    <property type="entry name" value="vWA-like"/>
    <property type="match status" value="1"/>
</dbReference>
<reference evidence="4 5" key="1">
    <citation type="journal article" date="2018" name="Nat. Ecol. Evol.">
        <title>Genomic signatures of mitonuclear coevolution across populations of Tigriopus californicus.</title>
        <authorList>
            <person name="Barreto F.S."/>
            <person name="Watson E.T."/>
            <person name="Lima T.G."/>
            <person name="Willett C.S."/>
            <person name="Edmands S."/>
            <person name="Li W."/>
            <person name="Burton R.S."/>
        </authorList>
    </citation>
    <scope>NUCLEOTIDE SEQUENCE [LARGE SCALE GENOMIC DNA]</scope>
    <source>
        <strain evidence="4 5">San Diego</strain>
    </source>
</reference>
<feature type="compositionally biased region" description="Polar residues" evidence="1">
    <location>
        <begin position="1107"/>
        <end position="1118"/>
    </location>
</feature>
<dbReference type="GO" id="GO:0032991">
    <property type="term" value="C:protein-containing complex"/>
    <property type="evidence" value="ECO:0007669"/>
    <property type="project" value="UniProtKB-ARBA"/>
</dbReference>
<feature type="compositionally biased region" description="Low complexity" evidence="1">
    <location>
        <begin position="158"/>
        <end position="171"/>
    </location>
</feature>
<protein>
    <recommendedName>
        <fullName evidence="3">VWFA domain-containing protein</fullName>
    </recommendedName>
</protein>
<feature type="compositionally biased region" description="Low complexity" evidence="1">
    <location>
        <begin position="1036"/>
        <end position="1059"/>
    </location>
</feature>
<evidence type="ECO:0000259" key="3">
    <source>
        <dbReference type="PROSITE" id="PS50234"/>
    </source>
</evidence>
<keyword evidence="2" id="KW-0812">Transmembrane</keyword>
<accession>A0A553PEY4</accession>
<gene>
    <name evidence="4" type="ORF">TCAL_07999</name>
</gene>
<feature type="region of interest" description="Disordered" evidence="1">
    <location>
        <begin position="1008"/>
        <end position="1316"/>
    </location>
</feature>
<dbReference type="PROSITE" id="PS50234">
    <property type="entry name" value="VWFA"/>
    <property type="match status" value="1"/>
</dbReference>
<dbReference type="CDD" id="cd00198">
    <property type="entry name" value="vWFA"/>
    <property type="match status" value="1"/>
</dbReference>
<feature type="compositionally biased region" description="Polar residues" evidence="1">
    <location>
        <begin position="1023"/>
        <end position="1035"/>
    </location>
</feature>
<dbReference type="Proteomes" id="UP000318571">
    <property type="component" value="Chromosome 5"/>
</dbReference>
<feature type="region of interest" description="Disordered" evidence="1">
    <location>
        <begin position="158"/>
        <end position="177"/>
    </location>
</feature>
<feature type="domain" description="VWFA" evidence="3">
    <location>
        <begin position="188"/>
        <end position="372"/>
    </location>
</feature>
<organism evidence="4 5">
    <name type="scientific">Tigriopus californicus</name>
    <name type="common">Marine copepod</name>
    <dbReference type="NCBI Taxonomy" id="6832"/>
    <lineage>
        <taxon>Eukaryota</taxon>
        <taxon>Metazoa</taxon>
        <taxon>Ecdysozoa</taxon>
        <taxon>Arthropoda</taxon>
        <taxon>Crustacea</taxon>
        <taxon>Multicrustacea</taxon>
        <taxon>Hexanauplia</taxon>
        <taxon>Copepoda</taxon>
        <taxon>Harpacticoida</taxon>
        <taxon>Harpacticidae</taxon>
        <taxon>Tigriopus</taxon>
    </lineage>
</organism>
<evidence type="ECO:0000256" key="2">
    <source>
        <dbReference type="SAM" id="Phobius"/>
    </source>
</evidence>
<feature type="compositionally biased region" description="Acidic residues" evidence="1">
    <location>
        <begin position="1198"/>
        <end position="1213"/>
    </location>
</feature>
<keyword evidence="5" id="KW-1185">Reference proteome</keyword>
<keyword evidence="2" id="KW-0472">Membrane</keyword>
<dbReference type="STRING" id="6832.A0A553PEY4"/>
<evidence type="ECO:0000313" key="4">
    <source>
        <dbReference type="EMBL" id="TRY76241.1"/>
    </source>
</evidence>
<feature type="compositionally biased region" description="Polar residues" evidence="1">
    <location>
        <begin position="1127"/>
        <end position="1149"/>
    </location>
</feature>
<sequence>MGWTASDCQTPLEATKPVRNSNGDIYVSLDHPIYNDEPWTQQSMGCGQPGDFIYLPRSCMDVEKIPRNKSISVKNINKLAKNQSIRLGEKIRDQWIRYRFGVFSDLKDSNVLPSVNLDQHALCFGKSVKEIVLSHPDLITSKGGAETQLLSSSSSKKFQQFQPKQKSQPQQLLPPPPKFRFTRAEGSKYVIVLENSQAMNENSHWDVIRRACKKFLLHDAPSDASVALVLFNQRSHIAHSLTTLGNRESRQSLAVQINNKYSLSPKNHSCVLCGIKSAMEALEAGSFSPMGANVILISQGLSTNLGLDDETQVLDMAAKHWLQIYSVAIPSQPQADISMPLERLTQKTGGLSYFIPETSYDKESLATYVAMVDAFREIQARSTDDGPFLIHEKSFAPALNGGQPSPLSSPSSPSSPTEETGSFVIDKYVGRDTQFKVFAANEGEGFVKSITIIDRQGQQYGGLHDTLAAFRTFSVYRVPYELDQNIGMKWTYSVERIPSPKNVNDHIVQVTSRSRIRGEEIKIKFYTNMDLHAIQVRAANPIKLFAEVKLNGAPVIDARVVAHIQGLNHVGQLTDVISIPLYDSGHGDPDLKRDDGIYSRYLTDLSGGEGRYSVTLVVDDNEERAFSFQRASALMGETSSSLSCCKDGRNKIRNEKLRPFKRITKGDSFRIHSISKVPGLFPPARILDLHVDVLTSSQQLEFSWSAPGNDLDQGKTSLYQLYSSENPSIFYTNLNQSKQVDGFNAIKKAGERESHRITVSQFNTNVYYALVSIDAFGNAGEVSNIRQAYMPSPASLLATTVNEGLSSEQVLDSPQHRAVPSSKSEKILLFIIVAVVGFILLCVIMVLVIVFSYRRKKASHSGHNESMRSMGVSTSVVMNDANSTSIVASNSVDNLQSPGYSVCDEQDLIKEQQETNRFLHSYSDMTMSNNGTGTQNSVSFADENPYGNGVAMNMNSTMNRSSTYGWTEFNNPYVIQSTSNTLPTYRDFQNHQQMNGYVPNYYNSNITAPPAPPTYAQPIPKSQRGSNIYTKPTHNSSPAGLLSQQQQQQKQQQQQQQQQHPHHLLHLQSPSGSSQSSTSAQMPPHLGSGDERVPSISPPLEGVSVPLISSSNSNTPTKSILKKPKHYSTNATPSGQESYLHSRCLTQEDQSSQSSSGKDDRFSESSNVSFSDRDTPTIDLATTGMVGPLQPIPPLASQDEDEEDNEEAVDDADVQGGCQPNYSPSNTYLETSFEATTATNEQASSSGKKLPPPTLPKPASGLGGSTELSEKVTIGAASSTSSSDASQTASTGSTDKINVEFSSNTIDRKVRNITQV</sequence>
<feature type="transmembrane region" description="Helical" evidence="2">
    <location>
        <begin position="827"/>
        <end position="851"/>
    </location>
</feature>
<name>A0A553PEY4_TIGCA</name>
<evidence type="ECO:0000313" key="5">
    <source>
        <dbReference type="Proteomes" id="UP000318571"/>
    </source>
</evidence>